<sequence>MFRRLFGNYSWKGYRAYLWAWFRLYILIFAAILAAIIVADVLLPDFNILNTVDNSIKAVPGIRDNEP</sequence>
<evidence type="ECO:0000313" key="2">
    <source>
        <dbReference type="EMBL" id="OAM91921.1"/>
    </source>
</evidence>
<keyword evidence="1" id="KW-0812">Transmembrane</keyword>
<dbReference type="AlphaFoldDB" id="A0A178IQ90"/>
<keyword evidence="1" id="KW-1133">Transmembrane helix</keyword>
<proteinExistence type="predicted"/>
<accession>A0A178IQ90</accession>
<name>A0A178IQ90_9BACT</name>
<gene>
    <name evidence="2" type="ORF">AW736_26435</name>
</gene>
<feature type="transmembrane region" description="Helical" evidence="1">
    <location>
        <begin position="21"/>
        <end position="43"/>
    </location>
</feature>
<organism evidence="2 3">
    <name type="scientific">Termitidicoccus mucosus</name>
    <dbReference type="NCBI Taxonomy" id="1184151"/>
    <lineage>
        <taxon>Bacteria</taxon>
        <taxon>Pseudomonadati</taxon>
        <taxon>Verrucomicrobiota</taxon>
        <taxon>Opitutia</taxon>
        <taxon>Opitutales</taxon>
        <taxon>Opitutaceae</taxon>
        <taxon>Termitidicoccus</taxon>
    </lineage>
</organism>
<keyword evidence="1" id="KW-0472">Membrane</keyword>
<evidence type="ECO:0000256" key="1">
    <source>
        <dbReference type="SAM" id="Phobius"/>
    </source>
</evidence>
<protein>
    <submittedName>
        <fullName evidence="2">Uncharacterized protein</fullName>
    </submittedName>
</protein>
<dbReference type="Proteomes" id="UP000078486">
    <property type="component" value="Unassembled WGS sequence"/>
</dbReference>
<comment type="caution">
    <text evidence="2">The sequence shown here is derived from an EMBL/GenBank/DDBJ whole genome shotgun (WGS) entry which is preliminary data.</text>
</comment>
<keyword evidence="3" id="KW-1185">Reference proteome</keyword>
<evidence type="ECO:0000313" key="3">
    <source>
        <dbReference type="Proteomes" id="UP000078486"/>
    </source>
</evidence>
<reference evidence="2 3" key="1">
    <citation type="submission" date="2016-01" db="EMBL/GenBank/DDBJ databases">
        <title>High potential of lignocellulose degradation of a new Verrucomicrobia species.</title>
        <authorList>
            <person name="Wang Y."/>
            <person name="Shi Y."/>
            <person name="Qiu Z."/>
            <person name="Liu S."/>
            <person name="Yang H."/>
        </authorList>
    </citation>
    <scope>NUCLEOTIDE SEQUENCE [LARGE SCALE GENOMIC DNA]</scope>
    <source>
        <strain evidence="2 3">TSB47</strain>
    </source>
</reference>
<dbReference type="STRING" id="1184151.AW736_26435"/>
<dbReference type="EMBL" id="LRRQ01000003">
    <property type="protein sequence ID" value="OAM91921.1"/>
    <property type="molecule type" value="Genomic_DNA"/>
</dbReference>